<name>A0A1W1YGY0_9BURK</name>
<reference evidence="1 2" key="1">
    <citation type="submission" date="2017-04" db="EMBL/GenBank/DDBJ databases">
        <authorList>
            <person name="Afonso C.L."/>
            <person name="Miller P.J."/>
            <person name="Scott M.A."/>
            <person name="Spackman E."/>
            <person name="Goraichik I."/>
            <person name="Dimitrov K.M."/>
            <person name="Suarez D.L."/>
            <person name="Swayne D.E."/>
        </authorList>
    </citation>
    <scope>NUCLEOTIDE SEQUENCE [LARGE SCALE GENOMIC DNA]</scope>
    <source>
        <strain evidence="1 2">VK13</strain>
    </source>
</reference>
<dbReference type="Gene3D" id="3.30.70.2340">
    <property type="entry name" value="Uncharacterised protein PF12112 family, DUF3579"/>
    <property type="match status" value="1"/>
</dbReference>
<sequence>MTTKHYLIHGVTIHGKTFRPSDWADRLCGVMARFRLSTDYGDPKYTYSPYVYPEMITNIKCVVVDERLRDIDPRALDFVLNFAKDNELVMTEMCEIPAK</sequence>
<organism evidence="1 2">
    <name type="scientific">Polynucleobacter kasalickyi</name>
    <dbReference type="NCBI Taxonomy" id="1938817"/>
    <lineage>
        <taxon>Bacteria</taxon>
        <taxon>Pseudomonadati</taxon>
        <taxon>Pseudomonadota</taxon>
        <taxon>Betaproteobacteria</taxon>
        <taxon>Burkholderiales</taxon>
        <taxon>Burkholderiaceae</taxon>
        <taxon>Polynucleobacter</taxon>
    </lineage>
</organism>
<keyword evidence="2" id="KW-1185">Reference proteome</keyword>
<evidence type="ECO:0000313" key="2">
    <source>
        <dbReference type="Proteomes" id="UP000192708"/>
    </source>
</evidence>
<protein>
    <recommendedName>
        <fullName evidence="3">PhnO</fullName>
    </recommendedName>
</protein>
<dbReference type="AlphaFoldDB" id="A0A1W1YGY0"/>
<proteinExistence type="predicted"/>
<dbReference type="EMBL" id="FWXJ01000003">
    <property type="protein sequence ID" value="SMC35425.1"/>
    <property type="molecule type" value="Genomic_DNA"/>
</dbReference>
<dbReference type="OrthoDB" id="9814727at2"/>
<evidence type="ECO:0008006" key="3">
    <source>
        <dbReference type="Google" id="ProtNLM"/>
    </source>
</evidence>
<evidence type="ECO:0000313" key="1">
    <source>
        <dbReference type="EMBL" id="SMC35425.1"/>
    </source>
</evidence>
<accession>A0A1W1YGY0</accession>
<dbReference type="InterPro" id="IPR021969">
    <property type="entry name" value="DUF3579"/>
</dbReference>
<dbReference type="STRING" id="1938817.SAMN06296008_10359"/>
<gene>
    <name evidence="1" type="ORF">SAMN06296008_10359</name>
</gene>
<dbReference type="RefSeq" id="WP_084282786.1">
    <property type="nucleotide sequence ID" value="NZ_FWXJ01000003.1"/>
</dbReference>
<dbReference type="Proteomes" id="UP000192708">
    <property type="component" value="Unassembled WGS sequence"/>
</dbReference>
<dbReference type="Pfam" id="PF12112">
    <property type="entry name" value="DUF3579"/>
    <property type="match status" value="1"/>
</dbReference>